<keyword evidence="1" id="KW-0175">Coiled coil</keyword>
<evidence type="ECO:0000313" key="3">
    <source>
        <dbReference type="EMBL" id="THV01078.1"/>
    </source>
</evidence>
<evidence type="ECO:0000313" key="4">
    <source>
        <dbReference type="Proteomes" id="UP000297245"/>
    </source>
</evidence>
<protein>
    <submittedName>
        <fullName evidence="3">Uncharacterized protein</fullName>
    </submittedName>
</protein>
<dbReference type="EMBL" id="ML179095">
    <property type="protein sequence ID" value="THV01078.1"/>
    <property type="molecule type" value="Genomic_DNA"/>
</dbReference>
<dbReference type="AlphaFoldDB" id="A0A4S8MEN4"/>
<name>A0A4S8MEN4_DENBC</name>
<keyword evidence="4" id="KW-1185">Reference proteome</keyword>
<reference evidence="3 4" key="1">
    <citation type="journal article" date="2019" name="Nat. Ecol. Evol.">
        <title>Megaphylogeny resolves global patterns of mushroom evolution.</title>
        <authorList>
            <person name="Varga T."/>
            <person name="Krizsan K."/>
            <person name="Foldi C."/>
            <person name="Dima B."/>
            <person name="Sanchez-Garcia M."/>
            <person name="Sanchez-Ramirez S."/>
            <person name="Szollosi G.J."/>
            <person name="Szarkandi J.G."/>
            <person name="Papp V."/>
            <person name="Albert L."/>
            <person name="Andreopoulos W."/>
            <person name="Angelini C."/>
            <person name="Antonin V."/>
            <person name="Barry K.W."/>
            <person name="Bougher N.L."/>
            <person name="Buchanan P."/>
            <person name="Buyck B."/>
            <person name="Bense V."/>
            <person name="Catcheside P."/>
            <person name="Chovatia M."/>
            <person name="Cooper J."/>
            <person name="Damon W."/>
            <person name="Desjardin D."/>
            <person name="Finy P."/>
            <person name="Geml J."/>
            <person name="Haridas S."/>
            <person name="Hughes K."/>
            <person name="Justo A."/>
            <person name="Karasinski D."/>
            <person name="Kautmanova I."/>
            <person name="Kiss B."/>
            <person name="Kocsube S."/>
            <person name="Kotiranta H."/>
            <person name="LaButti K.M."/>
            <person name="Lechner B.E."/>
            <person name="Liimatainen K."/>
            <person name="Lipzen A."/>
            <person name="Lukacs Z."/>
            <person name="Mihaltcheva S."/>
            <person name="Morgado L.N."/>
            <person name="Niskanen T."/>
            <person name="Noordeloos M.E."/>
            <person name="Ohm R.A."/>
            <person name="Ortiz-Santana B."/>
            <person name="Ovrebo C."/>
            <person name="Racz N."/>
            <person name="Riley R."/>
            <person name="Savchenko A."/>
            <person name="Shiryaev A."/>
            <person name="Soop K."/>
            <person name="Spirin V."/>
            <person name="Szebenyi C."/>
            <person name="Tomsovsky M."/>
            <person name="Tulloss R.E."/>
            <person name="Uehling J."/>
            <person name="Grigoriev I.V."/>
            <person name="Vagvolgyi C."/>
            <person name="Papp T."/>
            <person name="Martin F.M."/>
            <person name="Miettinen O."/>
            <person name="Hibbett D.S."/>
            <person name="Nagy L.G."/>
        </authorList>
    </citation>
    <scope>NUCLEOTIDE SEQUENCE [LARGE SCALE GENOMIC DNA]</scope>
    <source>
        <strain evidence="3 4">CBS 962.96</strain>
    </source>
</reference>
<feature type="compositionally biased region" description="Basic and acidic residues" evidence="2">
    <location>
        <begin position="357"/>
        <end position="369"/>
    </location>
</feature>
<sequence>MGHDPLGLQIPHLLARNLSTGDLSTRTPPVAADSVISGISYLDTSNNKHAKENEKENAKKEKLREKLKKKMLLPHLLTRPKTSKSAEFANIIPYNPCFGSPTTKMPTSTQKTPIKDKSPRTETVQPRNTQLGDTLTERSFLLPLSTHPSPSSSIVSDGRYGDSSDADSTDVYSSRSSQPDWDACSEITSIHSASLSLHPARYDRLSSTVSPTPTPHRRPQHVVVSLSKSVNNPNTVHVLSNTNDLTSNSQTFQTPLLEPGSSISTCTFSSPRESVVVNATSSTKTISYPGSSAVASYSSKVSPSAMLLSSPSKVDELYDIQEMDYEGEEFQLDISPGTPLGDTEDQIQQQQQEQEQGQERERGRAREQELFGRNSKKKWSFLKANSTMRMLSPLSPLLLSQTPRAKKVLVVVTVPVHNVVPNVHPTVEALSRHPLPLRAFLPYPLMIWVK</sequence>
<feature type="compositionally biased region" description="Low complexity" evidence="2">
    <location>
        <begin position="139"/>
        <end position="156"/>
    </location>
</feature>
<evidence type="ECO:0000256" key="1">
    <source>
        <dbReference type="SAM" id="Coils"/>
    </source>
</evidence>
<feature type="region of interest" description="Disordered" evidence="2">
    <location>
        <begin position="99"/>
        <end position="179"/>
    </location>
</feature>
<evidence type="ECO:0000256" key="2">
    <source>
        <dbReference type="SAM" id="MobiDB-lite"/>
    </source>
</evidence>
<feature type="compositionally biased region" description="Polar residues" evidence="2">
    <location>
        <begin position="121"/>
        <end position="133"/>
    </location>
</feature>
<accession>A0A4S8MEN4</accession>
<gene>
    <name evidence="3" type="ORF">K435DRAFT_422736</name>
</gene>
<feature type="compositionally biased region" description="Polar residues" evidence="2">
    <location>
        <begin position="170"/>
        <end position="179"/>
    </location>
</feature>
<organism evidence="3 4">
    <name type="scientific">Dendrothele bispora (strain CBS 962.96)</name>
    <dbReference type="NCBI Taxonomy" id="1314807"/>
    <lineage>
        <taxon>Eukaryota</taxon>
        <taxon>Fungi</taxon>
        <taxon>Dikarya</taxon>
        <taxon>Basidiomycota</taxon>
        <taxon>Agaricomycotina</taxon>
        <taxon>Agaricomycetes</taxon>
        <taxon>Agaricomycetidae</taxon>
        <taxon>Agaricales</taxon>
        <taxon>Agaricales incertae sedis</taxon>
        <taxon>Dendrothele</taxon>
    </lineage>
</organism>
<feature type="compositionally biased region" description="Polar residues" evidence="2">
    <location>
        <begin position="100"/>
        <end position="112"/>
    </location>
</feature>
<feature type="region of interest" description="Disordered" evidence="2">
    <location>
        <begin position="332"/>
        <end position="369"/>
    </location>
</feature>
<dbReference type="Proteomes" id="UP000297245">
    <property type="component" value="Unassembled WGS sequence"/>
</dbReference>
<proteinExistence type="predicted"/>
<feature type="coiled-coil region" evidence="1">
    <location>
        <begin position="41"/>
        <end position="73"/>
    </location>
</feature>